<evidence type="ECO:0000313" key="9">
    <source>
        <dbReference type="Proteomes" id="UP000561726"/>
    </source>
</evidence>
<name>A0A7W8ZV97_9MICO</name>
<feature type="domain" description="Glucose-methanol-choline oxidoreductase N-terminal" evidence="7">
    <location>
        <begin position="95"/>
        <end position="118"/>
    </location>
</feature>
<reference evidence="8 9" key="1">
    <citation type="submission" date="2020-08" db="EMBL/GenBank/DDBJ databases">
        <title>Sequencing the genomes of 1000 actinobacteria strains.</title>
        <authorList>
            <person name="Klenk H.-P."/>
        </authorList>
    </citation>
    <scope>NUCLEOTIDE SEQUENCE [LARGE SCALE GENOMIC DNA]</scope>
    <source>
        <strain evidence="8 9">DSM 21065</strain>
    </source>
</reference>
<dbReference type="Pfam" id="PF05199">
    <property type="entry name" value="GMC_oxred_C"/>
    <property type="match status" value="1"/>
</dbReference>
<dbReference type="OrthoDB" id="9785276at2"/>
<keyword evidence="4 5" id="KW-0274">FAD</keyword>
<comment type="caution">
    <text evidence="8">The sequence shown here is derived from an EMBL/GenBank/DDBJ whole genome shotgun (WGS) entry which is preliminary data.</text>
</comment>
<evidence type="ECO:0000256" key="4">
    <source>
        <dbReference type="ARBA" id="ARBA00022827"/>
    </source>
</evidence>
<dbReference type="PIRSF" id="PIRSF000137">
    <property type="entry name" value="Alcohol_oxidase"/>
    <property type="match status" value="1"/>
</dbReference>
<protein>
    <submittedName>
        <fullName evidence="8">Choline dehydrogenase</fullName>
        <ecNumber evidence="8">1.1.99.1</ecNumber>
    </submittedName>
</protein>
<dbReference type="Pfam" id="PF00732">
    <property type="entry name" value="GMC_oxred_N"/>
    <property type="match status" value="1"/>
</dbReference>
<feature type="binding site" evidence="5">
    <location>
        <position position="456"/>
    </location>
    <ligand>
        <name>substrate</name>
    </ligand>
</feature>
<dbReference type="EMBL" id="JACHBQ010000001">
    <property type="protein sequence ID" value="MBB5640550.1"/>
    <property type="molecule type" value="Genomic_DNA"/>
</dbReference>
<dbReference type="PANTHER" id="PTHR11552:SF147">
    <property type="entry name" value="CHOLINE DEHYDROGENASE, MITOCHONDRIAL"/>
    <property type="match status" value="1"/>
</dbReference>
<feature type="binding site" evidence="5">
    <location>
        <position position="232"/>
    </location>
    <ligand>
        <name>FAD</name>
        <dbReference type="ChEBI" id="CHEBI:57692"/>
    </ligand>
</feature>
<dbReference type="InterPro" id="IPR036188">
    <property type="entry name" value="FAD/NAD-bd_sf"/>
</dbReference>
<dbReference type="RefSeq" id="WP_052542655.1">
    <property type="nucleotide sequence ID" value="NZ_JACHBQ010000001.1"/>
</dbReference>
<dbReference type="InterPro" id="IPR007867">
    <property type="entry name" value="GMC_OxRtase_C"/>
</dbReference>
<gene>
    <name evidence="8" type="ORF">BJ997_001098</name>
</gene>
<accession>A0A7W8ZV97</accession>
<evidence type="ECO:0000256" key="5">
    <source>
        <dbReference type="PIRSR" id="PIRSR000137-2"/>
    </source>
</evidence>
<dbReference type="InterPro" id="IPR000172">
    <property type="entry name" value="GMC_OxRdtase_N"/>
</dbReference>
<evidence type="ECO:0000259" key="7">
    <source>
        <dbReference type="PROSITE" id="PS00623"/>
    </source>
</evidence>
<evidence type="ECO:0000256" key="1">
    <source>
        <dbReference type="ARBA" id="ARBA00001974"/>
    </source>
</evidence>
<dbReference type="EC" id="1.1.99.1" evidence="8"/>
<evidence type="ECO:0000256" key="3">
    <source>
        <dbReference type="ARBA" id="ARBA00022630"/>
    </source>
</evidence>
<comment type="cofactor">
    <cofactor evidence="1 5">
        <name>FAD</name>
        <dbReference type="ChEBI" id="CHEBI:57692"/>
    </cofactor>
</comment>
<dbReference type="SUPFAM" id="SSF51905">
    <property type="entry name" value="FAD/NAD(P)-binding domain"/>
    <property type="match status" value="1"/>
</dbReference>
<evidence type="ECO:0000313" key="8">
    <source>
        <dbReference type="EMBL" id="MBB5640550.1"/>
    </source>
</evidence>
<dbReference type="InterPro" id="IPR012132">
    <property type="entry name" value="GMC_OxRdtase"/>
</dbReference>
<dbReference type="Proteomes" id="UP000561726">
    <property type="component" value="Unassembled WGS sequence"/>
</dbReference>
<dbReference type="PANTHER" id="PTHR11552">
    <property type="entry name" value="GLUCOSE-METHANOL-CHOLINE GMC OXIDOREDUCTASE"/>
    <property type="match status" value="1"/>
</dbReference>
<dbReference type="PROSITE" id="PS00623">
    <property type="entry name" value="GMC_OXRED_1"/>
    <property type="match status" value="1"/>
</dbReference>
<organism evidence="8 9">
    <name type="scientific">Cryobacterium roopkundense</name>
    <dbReference type="NCBI Taxonomy" id="1001240"/>
    <lineage>
        <taxon>Bacteria</taxon>
        <taxon>Bacillati</taxon>
        <taxon>Actinomycetota</taxon>
        <taxon>Actinomycetes</taxon>
        <taxon>Micrococcales</taxon>
        <taxon>Microbacteriaceae</taxon>
        <taxon>Cryobacterium</taxon>
    </lineage>
</organism>
<keyword evidence="8" id="KW-0560">Oxidoreductase</keyword>
<dbReference type="Gene3D" id="3.30.560.10">
    <property type="entry name" value="Glucose Oxidase, domain 3"/>
    <property type="match status" value="1"/>
</dbReference>
<proteinExistence type="inferred from homology"/>
<dbReference type="Gene3D" id="3.50.50.60">
    <property type="entry name" value="FAD/NAD(P)-binding domain"/>
    <property type="match status" value="1"/>
</dbReference>
<evidence type="ECO:0000256" key="2">
    <source>
        <dbReference type="ARBA" id="ARBA00010790"/>
    </source>
</evidence>
<dbReference type="GO" id="GO:0050660">
    <property type="term" value="F:flavin adenine dinucleotide binding"/>
    <property type="evidence" value="ECO:0007669"/>
    <property type="project" value="InterPro"/>
</dbReference>
<evidence type="ECO:0000256" key="6">
    <source>
        <dbReference type="RuleBase" id="RU003968"/>
    </source>
</evidence>
<dbReference type="AlphaFoldDB" id="A0A7W8ZV97"/>
<comment type="similarity">
    <text evidence="2 6">Belongs to the GMC oxidoreductase family.</text>
</comment>
<keyword evidence="3 6" id="KW-0285">Flavoprotein</keyword>
<sequence>MSTSHLAHEPREAPQTSCAYDYIVVGAGTAGSVIAARLTERPDVRVLLIEAGSATALPDMAIPVVWPTLLGSSASWGDQTVVQDFTGQTIPAPRGKALGGSSSINGLTFARGHRSSYDAWVDQGATGWGFDDLLPYFQRSESAPERDPALRGNVGPLTIGPTPEPSPAVLAALAAAVGVGFAAADDISGGLETGFGLADVNVKNGERESAADAYLRPVMRRPNLDVVTDSIVSRLIITDGVCTGVIYSTGAVTTSAAAMKEVILTAGAIGSAQLLLLSGVGPAQHLAELGIDVAVDLPGVGANLHDHPMSTVLYEAAEHLTTNPANVWGQGIGLVQTDNALDGPDLQILLISQPYRAQTLPGTDNGYAIGFSAVVPHSRGTVRLASADPIAAPVIDPNYLSDPRDVEVMKVGLRVAREIGRAEELSAWRGAEVQPGRPLHDEAAVLEYLRESLLVYFHYAGTCRVGTDDLAVVDLDLRVRGIACLRVADASIMPSPVSANTNATVYAIAERAAELIAG</sequence>
<dbReference type="GO" id="GO:0008812">
    <property type="term" value="F:choline dehydrogenase activity"/>
    <property type="evidence" value="ECO:0007669"/>
    <property type="project" value="UniProtKB-EC"/>
</dbReference>
<dbReference type="SUPFAM" id="SSF54373">
    <property type="entry name" value="FAD-linked reductases, C-terminal domain"/>
    <property type="match status" value="1"/>
</dbReference>